<keyword evidence="8" id="KW-0732">Signal</keyword>
<name>A0A2T5HZ06_9PROT</name>
<keyword evidence="5" id="KW-0456">Lyase</keyword>
<evidence type="ECO:0000256" key="2">
    <source>
        <dbReference type="ARBA" id="ARBA00012925"/>
    </source>
</evidence>
<feature type="binding site" evidence="7">
    <location>
        <position position="74"/>
    </location>
    <ligand>
        <name>Zn(2+)</name>
        <dbReference type="ChEBI" id="CHEBI:29105"/>
    </ligand>
</feature>
<dbReference type="PANTHER" id="PTHR11002:SF76">
    <property type="entry name" value="CARBONIC ANHYDRASE"/>
    <property type="match status" value="1"/>
</dbReference>
<feature type="binding site" evidence="7">
    <location>
        <position position="126"/>
    </location>
    <ligand>
        <name>Zn(2+)</name>
        <dbReference type="ChEBI" id="CHEBI:29105"/>
    </ligand>
</feature>
<evidence type="ECO:0000256" key="7">
    <source>
        <dbReference type="PIRSR" id="PIRSR601765-1"/>
    </source>
</evidence>
<dbReference type="GO" id="GO:0004089">
    <property type="term" value="F:carbonate dehydratase activity"/>
    <property type="evidence" value="ECO:0007669"/>
    <property type="project" value="UniProtKB-EC"/>
</dbReference>
<comment type="similarity">
    <text evidence="1">Belongs to the beta-class carbonic anhydrase family.</text>
</comment>
<gene>
    <name evidence="9" type="ORF">C8R26_11337</name>
</gene>
<dbReference type="EMBL" id="QAOI01000013">
    <property type="protein sequence ID" value="PTQ76792.1"/>
    <property type="molecule type" value="Genomic_DNA"/>
</dbReference>
<comment type="cofactor">
    <cofactor evidence="7">
        <name>Zn(2+)</name>
        <dbReference type="ChEBI" id="CHEBI:29105"/>
    </cofactor>
    <text evidence="7">Binds 1 zinc ion per subunit.</text>
</comment>
<dbReference type="InterPro" id="IPR001765">
    <property type="entry name" value="Carbonic_anhydrase"/>
</dbReference>
<feature type="signal peptide" evidence="8">
    <location>
        <begin position="1"/>
        <end position="21"/>
    </location>
</feature>
<protein>
    <recommendedName>
        <fullName evidence="2">carbonic anhydrase</fullName>
        <ecNumber evidence="2">4.2.1.1</ecNumber>
    </recommendedName>
</protein>
<dbReference type="PANTHER" id="PTHR11002">
    <property type="entry name" value="CARBONIC ANHYDRASE"/>
    <property type="match status" value="1"/>
</dbReference>
<dbReference type="SUPFAM" id="SSF53056">
    <property type="entry name" value="beta-carbonic anhydrase, cab"/>
    <property type="match status" value="1"/>
</dbReference>
<comment type="catalytic activity">
    <reaction evidence="6">
        <text>hydrogencarbonate + H(+) = CO2 + H2O</text>
        <dbReference type="Rhea" id="RHEA:10748"/>
        <dbReference type="ChEBI" id="CHEBI:15377"/>
        <dbReference type="ChEBI" id="CHEBI:15378"/>
        <dbReference type="ChEBI" id="CHEBI:16526"/>
        <dbReference type="ChEBI" id="CHEBI:17544"/>
        <dbReference type="EC" id="4.2.1.1"/>
    </reaction>
</comment>
<dbReference type="Pfam" id="PF00484">
    <property type="entry name" value="Pro_CA"/>
    <property type="match status" value="1"/>
</dbReference>
<feature type="binding site" evidence="7">
    <location>
        <position position="129"/>
    </location>
    <ligand>
        <name>Zn(2+)</name>
        <dbReference type="ChEBI" id="CHEBI:29105"/>
    </ligand>
</feature>
<evidence type="ECO:0000256" key="8">
    <source>
        <dbReference type="SAM" id="SignalP"/>
    </source>
</evidence>
<keyword evidence="3 7" id="KW-0479">Metal-binding</keyword>
<dbReference type="GO" id="GO:0008270">
    <property type="term" value="F:zinc ion binding"/>
    <property type="evidence" value="ECO:0007669"/>
    <property type="project" value="InterPro"/>
</dbReference>
<dbReference type="Proteomes" id="UP000244128">
    <property type="component" value="Unassembled WGS sequence"/>
</dbReference>
<evidence type="ECO:0000313" key="10">
    <source>
        <dbReference type="Proteomes" id="UP000244128"/>
    </source>
</evidence>
<feature type="binding site" evidence="7">
    <location>
        <position position="76"/>
    </location>
    <ligand>
        <name>Zn(2+)</name>
        <dbReference type="ChEBI" id="CHEBI:29105"/>
    </ligand>
</feature>
<dbReference type="SMART" id="SM00947">
    <property type="entry name" value="Pro_CA"/>
    <property type="match status" value="1"/>
</dbReference>
<evidence type="ECO:0000256" key="3">
    <source>
        <dbReference type="ARBA" id="ARBA00022723"/>
    </source>
</evidence>
<dbReference type="RefSeq" id="WP_107803446.1">
    <property type="nucleotide sequence ID" value="NZ_QAOI01000013.1"/>
</dbReference>
<evidence type="ECO:0000256" key="4">
    <source>
        <dbReference type="ARBA" id="ARBA00022833"/>
    </source>
</evidence>
<accession>A0A2T5HZ06</accession>
<organism evidence="9 10">
    <name type="scientific">Nitrosomonas oligotropha</name>
    <dbReference type="NCBI Taxonomy" id="42354"/>
    <lineage>
        <taxon>Bacteria</taxon>
        <taxon>Pseudomonadati</taxon>
        <taxon>Pseudomonadota</taxon>
        <taxon>Betaproteobacteria</taxon>
        <taxon>Nitrosomonadales</taxon>
        <taxon>Nitrosomonadaceae</taxon>
        <taxon>Nitrosomonas</taxon>
    </lineage>
</organism>
<feature type="chain" id="PRO_5015619454" description="carbonic anhydrase" evidence="8">
    <location>
        <begin position="22"/>
        <end position="237"/>
    </location>
</feature>
<dbReference type="Gene3D" id="3.40.1050.10">
    <property type="entry name" value="Carbonic anhydrase"/>
    <property type="match status" value="1"/>
</dbReference>
<evidence type="ECO:0000256" key="5">
    <source>
        <dbReference type="ARBA" id="ARBA00023239"/>
    </source>
</evidence>
<evidence type="ECO:0000256" key="1">
    <source>
        <dbReference type="ARBA" id="ARBA00006217"/>
    </source>
</evidence>
<evidence type="ECO:0000313" key="9">
    <source>
        <dbReference type="EMBL" id="PTQ76792.1"/>
    </source>
</evidence>
<dbReference type="InterPro" id="IPR036874">
    <property type="entry name" value="Carbonic_anhydrase_sf"/>
</dbReference>
<reference evidence="9 10" key="1">
    <citation type="submission" date="2018-04" db="EMBL/GenBank/DDBJ databases">
        <title>Active sludge and wastewater microbial communities from Klosterneuburg, Austria.</title>
        <authorList>
            <person name="Wagner M."/>
        </authorList>
    </citation>
    <scope>NUCLEOTIDE SEQUENCE [LARGE SCALE GENOMIC DNA]</scope>
    <source>
        <strain evidence="9 10">Nm49</strain>
    </source>
</reference>
<dbReference type="AlphaFoldDB" id="A0A2T5HZ06"/>
<proteinExistence type="inferred from homology"/>
<sequence>MPKLSNIIFIAFLFSTSNLIAYSPAPVEKSEKDQVREIVRHVIESNNEFVKNLPPDYFVHFVHGQKPMATMVTCADSRLHTHALDIHPDGDLFLVRNIGNQVSTAEGSIEYGIRHLHTPVLFIIGHSSCGAVEAAMSKPTHLEPSIWRELDTIKVVGNKSDDHAQVKASVESNVNHQVSTALKKYTVEVKEGRLTIIGGVYDFRNDYSQGSGRLVIINVNGETNLAEIQKMPPFDQK</sequence>
<dbReference type="EC" id="4.2.1.1" evidence="2"/>
<comment type="caution">
    <text evidence="9">The sequence shown here is derived from an EMBL/GenBank/DDBJ whole genome shotgun (WGS) entry which is preliminary data.</text>
</comment>
<evidence type="ECO:0000256" key="6">
    <source>
        <dbReference type="ARBA" id="ARBA00048348"/>
    </source>
</evidence>
<keyword evidence="4 7" id="KW-0862">Zinc</keyword>